<evidence type="ECO:0000313" key="4">
    <source>
        <dbReference type="Proteomes" id="UP000460290"/>
    </source>
</evidence>
<feature type="transmembrane region" description="Helical" evidence="1">
    <location>
        <begin position="27"/>
        <end position="46"/>
    </location>
</feature>
<comment type="caution">
    <text evidence="3">The sequence shown here is derived from an EMBL/GenBank/DDBJ whole genome shotgun (WGS) entry which is preliminary data.</text>
</comment>
<reference evidence="3 4" key="1">
    <citation type="submission" date="2019-12" db="EMBL/GenBank/DDBJ databases">
        <title>Genomic-based taxomic classification of the family Erythrobacteraceae.</title>
        <authorList>
            <person name="Xu L."/>
        </authorList>
    </citation>
    <scope>NUCLEOTIDE SEQUENCE [LARGE SCALE GENOMIC DNA]</scope>
    <source>
        <strain evidence="3 4">KCTC 42006</strain>
    </source>
</reference>
<keyword evidence="1" id="KW-1133">Transmembrane helix</keyword>
<evidence type="ECO:0000256" key="1">
    <source>
        <dbReference type="SAM" id="Phobius"/>
    </source>
</evidence>
<gene>
    <name evidence="3" type="ORF">GRI35_09680</name>
</gene>
<keyword evidence="1" id="KW-0812">Transmembrane</keyword>
<dbReference type="OrthoDB" id="7306064at2"/>
<dbReference type="EMBL" id="WTYZ01000001">
    <property type="protein sequence ID" value="MXO83630.1"/>
    <property type="molecule type" value="Genomic_DNA"/>
</dbReference>
<dbReference type="Pfam" id="PF07811">
    <property type="entry name" value="TadE"/>
    <property type="match status" value="1"/>
</dbReference>
<name>A0A844Z9U8_9SPHN</name>
<sequence>MIANLRTPRSPMISFLRMILRDERGTTVMEFGLMVTVFMTLLLGLFDLGQLAYTNAILRGAAQDAARSASLETADTAAADAAVTDIVRTVAPDATVTSSRVSYFDFEDIERPEAWDDADNSGLCDDGEAYSDENANGRWDQDIGVSGNGGAGDVVIYTVTVTYSPLFPNPFMPGGTTARQVSASAVKKNQPFADQANYGSEAGTCD</sequence>
<keyword evidence="4" id="KW-1185">Reference proteome</keyword>
<dbReference type="AlphaFoldDB" id="A0A844Z9U8"/>
<keyword evidence="1" id="KW-0472">Membrane</keyword>
<protein>
    <submittedName>
        <fullName evidence="3">Pilus assembly protein</fullName>
    </submittedName>
</protein>
<evidence type="ECO:0000313" key="3">
    <source>
        <dbReference type="EMBL" id="MXO83630.1"/>
    </source>
</evidence>
<dbReference type="Proteomes" id="UP000460290">
    <property type="component" value="Unassembled WGS sequence"/>
</dbReference>
<evidence type="ECO:0000259" key="2">
    <source>
        <dbReference type="Pfam" id="PF07811"/>
    </source>
</evidence>
<proteinExistence type="predicted"/>
<dbReference type="InterPro" id="IPR012495">
    <property type="entry name" value="TadE-like_dom"/>
</dbReference>
<feature type="domain" description="TadE-like" evidence="2">
    <location>
        <begin position="25"/>
        <end position="67"/>
    </location>
</feature>
<organism evidence="3 4">
    <name type="scientific">Pontixanthobacter aestiaquae</name>
    <dbReference type="NCBI Taxonomy" id="1509367"/>
    <lineage>
        <taxon>Bacteria</taxon>
        <taxon>Pseudomonadati</taxon>
        <taxon>Pseudomonadota</taxon>
        <taxon>Alphaproteobacteria</taxon>
        <taxon>Sphingomonadales</taxon>
        <taxon>Erythrobacteraceae</taxon>
        <taxon>Pontixanthobacter</taxon>
    </lineage>
</organism>
<accession>A0A844Z9U8</accession>